<dbReference type="InterPro" id="IPR054399">
    <property type="entry name" value="Fervidolysin-like_N_prodom"/>
</dbReference>
<sequence>MIKNVLKSAVVLAILGLTTQCKSIRNAASHSDKTQSDSRLYASLTGEENYPLHDVIMIKFTVTNPTDDTLTFTQYHTPFEGMMSKFLTVKDSAGNEINYIGAMARRVMPPPADTYHTVAPGATKSVSFDLKKGYKIEKTGPYTLQYEGENISGIASGKPIVITIVPGGETGIDKNLIIMLSEEASLEAIAKEATSYGAEVLYKYNALNGLAIKIPEGKSVDEAMEHFKKLQGVVSVSKDQISTIQH</sequence>
<gene>
    <name evidence="2" type="ORF">EWE74_06865</name>
</gene>
<evidence type="ECO:0000259" key="1">
    <source>
        <dbReference type="Pfam" id="PF22148"/>
    </source>
</evidence>
<proteinExistence type="predicted"/>
<comment type="caution">
    <text evidence="2">The sequence shown here is derived from an EMBL/GenBank/DDBJ whole genome shotgun (WGS) entry which is preliminary data.</text>
</comment>
<dbReference type="Gene3D" id="3.30.70.80">
    <property type="entry name" value="Peptidase S8 propeptide/proteinase inhibitor I9"/>
    <property type="match status" value="1"/>
</dbReference>
<dbReference type="OrthoDB" id="711001at2"/>
<dbReference type="EMBL" id="SGIT01000001">
    <property type="protein sequence ID" value="RZF62516.1"/>
    <property type="molecule type" value="Genomic_DNA"/>
</dbReference>
<dbReference type="Proteomes" id="UP000292855">
    <property type="component" value="Unassembled WGS sequence"/>
</dbReference>
<reference evidence="2 3" key="1">
    <citation type="submission" date="2019-02" db="EMBL/GenBank/DDBJ databases">
        <authorList>
            <person name="Li Y."/>
        </authorList>
    </citation>
    <scope>NUCLEOTIDE SEQUENCE [LARGE SCALE GENOMIC DNA]</scope>
    <source>
        <strain evidence="2 3">30C10-4-7</strain>
    </source>
</reference>
<name>A0A4Q6Y0M8_9SPHI</name>
<keyword evidence="3" id="KW-1185">Reference proteome</keyword>
<dbReference type="InterPro" id="IPR037045">
    <property type="entry name" value="S8pro/Inhibitor_I9_sf"/>
</dbReference>
<organism evidence="2 3">
    <name type="scientific">Sphingobacterium corticibacterium</name>
    <dbReference type="NCBI Taxonomy" id="2484746"/>
    <lineage>
        <taxon>Bacteria</taxon>
        <taxon>Pseudomonadati</taxon>
        <taxon>Bacteroidota</taxon>
        <taxon>Sphingobacteriia</taxon>
        <taxon>Sphingobacteriales</taxon>
        <taxon>Sphingobacteriaceae</taxon>
        <taxon>Sphingobacterium</taxon>
    </lineage>
</organism>
<feature type="domain" description="Fervidolysin-like N-terminal prodomain" evidence="1">
    <location>
        <begin position="176"/>
        <end position="234"/>
    </location>
</feature>
<protein>
    <recommendedName>
        <fullName evidence="1">Fervidolysin-like N-terminal prodomain domain-containing protein</fullName>
    </recommendedName>
</protein>
<dbReference type="Pfam" id="PF22148">
    <property type="entry name" value="Fervidolysin_NPro-like"/>
    <property type="match status" value="1"/>
</dbReference>
<accession>A0A4Q6Y0M8</accession>
<dbReference type="Gene3D" id="2.60.40.2970">
    <property type="match status" value="1"/>
</dbReference>
<dbReference type="AlphaFoldDB" id="A0A4Q6Y0M8"/>
<dbReference type="RefSeq" id="WP_130140742.1">
    <property type="nucleotide sequence ID" value="NZ_SGIT01000001.1"/>
</dbReference>
<evidence type="ECO:0000313" key="3">
    <source>
        <dbReference type="Proteomes" id="UP000292855"/>
    </source>
</evidence>
<evidence type="ECO:0000313" key="2">
    <source>
        <dbReference type="EMBL" id="RZF62516.1"/>
    </source>
</evidence>